<accession>A0A6M0ICW3</accession>
<dbReference type="Proteomes" id="UP000477386">
    <property type="component" value="Unassembled WGS sequence"/>
</dbReference>
<dbReference type="EMBL" id="JAAGNZ010000001">
    <property type="protein sequence ID" value="NEU65958.1"/>
    <property type="molecule type" value="Genomic_DNA"/>
</dbReference>
<proteinExistence type="predicted"/>
<keyword evidence="2" id="KW-1185">Reference proteome</keyword>
<evidence type="ECO:0000313" key="2">
    <source>
        <dbReference type="Proteomes" id="UP000477386"/>
    </source>
</evidence>
<name>A0A6M0ICW3_9BACT</name>
<protein>
    <submittedName>
        <fullName evidence="1">Uncharacterized protein</fullName>
    </submittedName>
</protein>
<reference evidence="1 2" key="1">
    <citation type="submission" date="2020-02" db="EMBL/GenBank/DDBJ databases">
        <title>Draft genome sequence of two Spirosoma agri KCTC 52727 and Spirosoma terrae KCTC 52035.</title>
        <authorList>
            <person name="Rojas J."/>
            <person name="Ambika Manirajan B."/>
            <person name="Ratering S."/>
            <person name="Suarez C."/>
            <person name="Schnell S."/>
        </authorList>
    </citation>
    <scope>NUCLEOTIDE SEQUENCE [LARGE SCALE GENOMIC DNA]</scope>
    <source>
        <strain evidence="1 2">KCTC 52727</strain>
    </source>
</reference>
<gene>
    <name evidence="1" type="ORF">GK091_03630</name>
</gene>
<dbReference type="AlphaFoldDB" id="A0A6M0ICW3"/>
<organism evidence="1 2">
    <name type="scientific">Spirosoma agri</name>
    <dbReference type="NCBI Taxonomy" id="1987381"/>
    <lineage>
        <taxon>Bacteria</taxon>
        <taxon>Pseudomonadati</taxon>
        <taxon>Bacteroidota</taxon>
        <taxon>Cytophagia</taxon>
        <taxon>Cytophagales</taxon>
        <taxon>Cytophagaceae</taxon>
        <taxon>Spirosoma</taxon>
    </lineage>
</organism>
<dbReference type="RefSeq" id="WP_164035251.1">
    <property type="nucleotide sequence ID" value="NZ_JAAGNZ010000001.1"/>
</dbReference>
<evidence type="ECO:0000313" key="1">
    <source>
        <dbReference type="EMBL" id="NEU65958.1"/>
    </source>
</evidence>
<sequence>MTNDEVNLSFSDTNIKLANAINLTNKMGKLRIGKANELITTSSYSDTDIGLIRQTALISVSFSKRFRMDRLPETLTNLDMAVSYLSILLPVDRNSNYNFNVSMINGGFTYPTNGSVVLMNQSATDLYSRLIKKYSGTVGKGTGSKVQLVGTYITVGFK</sequence>
<comment type="caution">
    <text evidence="1">The sequence shown here is derived from an EMBL/GenBank/DDBJ whole genome shotgun (WGS) entry which is preliminary data.</text>
</comment>